<sequence>MSENLCKKLHLRSVPNHGRSIHVQGIGKWALTTTRRVLVNVCLGRRLVHEFERPTAMFPGEIMLSLLKSKTMETNPVGRREVTCPSPKGMYGGAPECADFGLQMNRRSGETHQLWARRTEKLIPILLTNRRGDPVKVRLANATDKGTWYAGLTDFIVGVPHGDLPRGISYVNLTSQRYKD</sequence>
<evidence type="ECO:0000313" key="2">
    <source>
        <dbReference type="Proteomes" id="UP000688947"/>
    </source>
</evidence>
<dbReference type="OrthoDB" id="99270at2759"/>
<organism evidence="1 2">
    <name type="scientific">Phytophthora cactorum</name>
    <dbReference type="NCBI Taxonomy" id="29920"/>
    <lineage>
        <taxon>Eukaryota</taxon>
        <taxon>Sar</taxon>
        <taxon>Stramenopiles</taxon>
        <taxon>Oomycota</taxon>
        <taxon>Peronosporomycetes</taxon>
        <taxon>Peronosporales</taxon>
        <taxon>Peronosporaceae</taxon>
        <taxon>Phytophthora</taxon>
    </lineage>
</organism>
<dbReference type="Proteomes" id="UP000688947">
    <property type="component" value="Unassembled WGS sequence"/>
</dbReference>
<protein>
    <submittedName>
        <fullName evidence="1">Uncharacterized protein</fullName>
    </submittedName>
</protein>
<gene>
    <name evidence="1" type="ORF">JG687_00015648</name>
</gene>
<evidence type="ECO:0000313" key="1">
    <source>
        <dbReference type="EMBL" id="KAG6948170.1"/>
    </source>
</evidence>
<dbReference type="EMBL" id="JAENGZ010001424">
    <property type="protein sequence ID" value="KAG6948170.1"/>
    <property type="molecule type" value="Genomic_DNA"/>
</dbReference>
<proteinExistence type="predicted"/>
<dbReference type="VEuPathDB" id="FungiDB:PC110_g412"/>
<comment type="caution">
    <text evidence="1">The sequence shown here is derived from an EMBL/GenBank/DDBJ whole genome shotgun (WGS) entry which is preliminary data.</text>
</comment>
<reference evidence="1" key="1">
    <citation type="submission" date="2021-01" db="EMBL/GenBank/DDBJ databases">
        <title>Phytophthora aleatoria, a newly-described species from Pinus radiata is distinct from Phytophthora cactorum isolates based on comparative genomics.</title>
        <authorList>
            <person name="Mcdougal R."/>
            <person name="Panda P."/>
            <person name="Williams N."/>
            <person name="Studholme D.J."/>
        </authorList>
    </citation>
    <scope>NUCLEOTIDE SEQUENCE</scope>
    <source>
        <strain evidence="1">NZFS 3830</strain>
    </source>
</reference>
<accession>A0A8T1TWC9</accession>
<dbReference type="AlphaFoldDB" id="A0A8T1TWC9"/>
<name>A0A8T1TWC9_9STRA</name>